<protein>
    <submittedName>
        <fullName evidence="1">Uncharacterized protein</fullName>
    </submittedName>
</protein>
<sequence>MNTSNSNLRALGMTGSSCPVTNVRAPNVSRSFGDFTISYLRHSAEYGSNTTAIVLAGRVFLVLNGNHAEQLISQASACGIQGCVDYFVENIAQANGHSEHRMATGLVSDLFGLYGTALEVMGKHNIDKIAKAAA</sequence>
<dbReference type="EMBL" id="UGUV01000003">
    <property type="protein sequence ID" value="SUE72779.1"/>
    <property type="molecule type" value="Genomic_DNA"/>
</dbReference>
<organism evidence="1 3">
    <name type="scientific">Ectopseudomonas oleovorans</name>
    <name type="common">Pseudomonas oleovorans</name>
    <dbReference type="NCBI Taxonomy" id="301"/>
    <lineage>
        <taxon>Bacteria</taxon>
        <taxon>Pseudomonadati</taxon>
        <taxon>Pseudomonadota</taxon>
        <taxon>Gammaproteobacteria</taxon>
        <taxon>Pseudomonadales</taxon>
        <taxon>Pseudomonadaceae</taxon>
        <taxon>Ectopseudomonas</taxon>
    </lineage>
</organism>
<proteinExistence type="predicted"/>
<evidence type="ECO:0000313" key="2">
    <source>
        <dbReference type="EMBL" id="SUE72779.1"/>
    </source>
</evidence>
<reference evidence="1 3" key="1">
    <citation type="submission" date="2018-06" db="EMBL/GenBank/DDBJ databases">
        <authorList>
            <consortium name="Pathogen Informatics"/>
            <person name="Doyle S."/>
        </authorList>
    </citation>
    <scope>NUCLEOTIDE SEQUENCE [LARGE SCALE GENOMIC DNA]</scope>
    <source>
        <strain evidence="1 3">NCTC10692</strain>
    </source>
</reference>
<dbReference type="RefSeq" id="WP_074857347.1">
    <property type="nucleotide sequence ID" value="NZ_FNZC01000019.1"/>
</dbReference>
<dbReference type="Proteomes" id="UP000255303">
    <property type="component" value="Unassembled WGS sequence"/>
</dbReference>
<evidence type="ECO:0000313" key="1">
    <source>
        <dbReference type="EMBL" id="SUE72340.1"/>
    </source>
</evidence>
<dbReference type="AlphaFoldDB" id="A0A379PHR4"/>
<name>A0A379PHR4_ECTOL</name>
<dbReference type="EMBL" id="UGUV01000003">
    <property type="protein sequence ID" value="SUE72340.1"/>
    <property type="molecule type" value="Genomic_DNA"/>
</dbReference>
<evidence type="ECO:0000313" key="3">
    <source>
        <dbReference type="Proteomes" id="UP000255303"/>
    </source>
</evidence>
<accession>A0A379PHR4</accession>
<gene>
    <name evidence="1" type="ORF">NCTC10692_04495</name>
    <name evidence="2" type="ORF">NCTC10692_04935</name>
</gene>